<dbReference type="RefSeq" id="WP_163190211.1">
    <property type="nucleotide sequence ID" value="NZ_JAGFPW010000005.1"/>
</dbReference>
<dbReference type="EMBL" id="JAGFPW010000005">
    <property type="protein sequence ID" value="MBO3794294.1"/>
    <property type="molecule type" value="Genomic_DNA"/>
</dbReference>
<name>A0A8I2B6R8_BACIU</name>
<gene>
    <name evidence="1" type="ORF">J5227_08225</name>
</gene>
<dbReference type="Proteomes" id="UP000665181">
    <property type="component" value="Unassembled WGS sequence"/>
</dbReference>
<accession>A0A8I2B6R8</accession>
<evidence type="ECO:0000313" key="1">
    <source>
        <dbReference type="EMBL" id="MBO3794294.1"/>
    </source>
</evidence>
<sequence>MSTVKNNSEMLYTQARQLFEKAKTKFDNGTIKSEPLLIQSVFNAFQEFFVSIGQPNFTPRYAPEYGPPWSDDYNQMMEEILKDLELLFHEVDILGQSIYTDFNHNMVQHEILKKQYEQVLNRMNDLEVFAGRNETGLEFGRDNFLNKDKIDYSRISGEPLEIVDGAVTLPQISRVNVAKDATATIVIGNRQENKFIIGTESNGFPGNNTEIHSVTDDVLTSKNYTPTFIGEENNHCDYSAVLDGSPNTWFEYEKVNVKDHDKMKVAKNLGWDYQVYENQTIRWAEDPDDGVLKLHIQITLPEEKVINQINCNMYTPPNYGAKTAIVKNILVSDGKEIPKSIMPVDKSDDQYSFHFSPVKAKIISVLFEQSNKYITDIGHIFYEQKMQVEDESEYAMDAATKKYKYAPRVEGPDIMLEDLGINVKVNNTSVDASYPALEANGQNTLSIGETINRLTNNVDMETVEMGVEKFEGFRWCIGIRDIEIYSSEYAEEGELVTHPFYFENPIDKLSLDVNESIPESFVSNDAMKYDWLTYFVSIDDGATWNPITPLKQQIVSKDQPPKIYTVRTVETSDQVLDSKEAYIESEYPVYSMRLKIVGKRPTEEAVQTFSVMSNSSNDNKQVKAEKASPVISNYVFNIKTKVDAHNSEEGELTLNTSANTGEKPKTDMGKIPDREEDHQIDTDSISVEIINKKTEWCMDDNLIVKGRAKTTRRLEKVEIYLGSELVETTTVDGEYADFSFTIPEYYYEEISTITVVVRAYDDHNVAVDTDVINIIECKDIPAEDRPVDKILESFQIIVDQKPSEICECDTLTFYGSVQGPSAIESLIVEINGFSVDVNDLGEAPENDPCGKTIASATGSETDDIIDDVVETQSITDEQLLQIEDFGEWLDAFEKREDCGCRNKRKKEQFNSFSSFQAEAAPLQIMSFNEEDFIVNIPYWKLKELGADIGQTINITLTAYNASKEKVTNAFSITVKDCEKPDHDEFGNPRVRECLLLESVTVYYYDRKQATIESITVPANALPYQYIDNGIGTGATVGWSAAFNGPIIMVTKGFDYSGYAFQIHAVGVNYLDEYNQPFTSWTTTIAETSEGAQNTDLMIGHPNRTENWTKQILEGDYSSSPSLKGLNDYVTFIADDDQENEICEVEMEFSPSDNRVLEEDILDLPDIYDCNLISDLIIQVFNDITQELSEYTVNLKDLAKDIITVNTLSGEVVMLVGWSNYFNGITLKVIDGEGSKNAFVTAVGLVYRSKTNVSKTLWVDEVRYQTKGVNNVDFIFDGLKVIEDLYWLEDGEIDYDAISYLGSKGDMIAFSIPNEISDSICQASTNIDSELGLDVNNPPDKAVLNFIDAPQKLCIDVESNEQETTYIDAIASYEFGLKEIEYSISANNIIISGPYTEEVDSNDYAFNYEIDLTRLEAGDTVVLTAKAKTIYGVETTKQIEYIAERCNDWTEITCNEKMMSGSNFGKFKIDLGNAATRITINYDMYSIPDKLDVYYKDKLIATTEERVTGGGTLEFDYNPELDDTTVTIIVNDNENISSGTNWSFSVSCPPSE</sequence>
<reference evidence="1" key="1">
    <citation type="submission" date="2021-03" db="EMBL/GenBank/DDBJ databases">
        <title>Isolation of Bacillus subtilis from fermented food sample.</title>
        <authorList>
            <person name="Lakshmanan V."/>
            <person name="Athira K."/>
            <person name="Rajagopal K."/>
        </authorList>
    </citation>
    <scope>NUCLEOTIDE SEQUENCE</scope>
    <source>
        <strain evidence="1">S1</strain>
    </source>
</reference>
<comment type="caution">
    <text evidence="1">The sequence shown here is derived from an EMBL/GenBank/DDBJ whole genome shotgun (WGS) entry which is preliminary data.</text>
</comment>
<protein>
    <submittedName>
        <fullName evidence="1">Uncharacterized protein</fullName>
    </submittedName>
</protein>
<organism evidence="1 2">
    <name type="scientific">Bacillus subtilis</name>
    <dbReference type="NCBI Taxonomy" id="1423"/>
    <lineage>
        <taxon>Bacteria</taxon>
        <taxon>Bacillati</taxon>
        <taxon>Bacillota</taxon>
        <taxon>Bacilli</taxon>
        <taxon>Bacillales</taxon>
        <taxon>Bacillaceae</taxon>
        <taxon>Bacillus</taxon>
    </lineage>
</organism>
<evidence type="ECO:0000313" key="2">
    <source>
        <dbReference type="Proteomes" id="UP000665181"/>
    </source>
</evidence>
<proteinExistence type="predicted"/>